<dbReference type="Gene3D" id="3.40.50.150">
    <property type="entry name" value="Vaccinia Virus protein VP39"/>
    <property type="match status" value="1"/>
</dbReference>
<name>A0A0F9UHN8_9ZZZZ</name>
<gene>
    <name evidence="1" type="ORF">LCGC14_0204930</name>
</gene>
<dbReference type="SUPFAM" id="SSF53335">
    <property type="entry name" value="S-adenosyl-L-methionine-dependent methyltransferases"/>
    <property type="match status" value="1"/>
</dbReference>
<comment type="caution">
    <text evidence="1">The sequence shown here is derived from an EMBL/GenBank/DDBJ whole genome shotgun (WGS) entry which is preliminary data.</text>
</comment>
<proteinExistence type="predicted"/>
<dbReference type="Pfam" id="PF13489">
    <property type="entry name" value="Methyltransf_23"/>
    <property type="match status" value="1"/>
</dbReference>
<dbReference type="InterPro" id="IPR029063">
    <property type="entry name" value="SAM-dependent_MTases_sf"/>
</dbReference>
<accession>A0A0F9UHN8</accession>
<reference evidence="1" key="1">
    <citation type="journal article" date="2015" name="Nature">
        <title>Complex archaea that bridge the gap between prokaryotes and eukaryotes.</title>
        <authorList>
            <person name="Spang A."/>
            <person name="Saw J.H."/>
            <person name="Jorgensen S.L."/>
            <person name="Zaremba-Niedzwiedzka K."/>
            <person name="Martijn J."/>
            <person name="Lind A.E."/>
            <person name="van Eijk R."/>
            <person name="Schleper C."/>
            <person name="Guy L."/>
            <person name="Ettema T.J."/>
        </authorList>
    </citation>
    <scope>NUCLEOTIDE SEQUENCE</scope>
</reference>
<sequence>MKQANDLHLQYGCGLSAPEGWVNFDASPWVALRRIPLGGWLARRRGPAFPKNVRYGDVVRGLPVADGSCRAIYCSHVLEHLAMADAQEALANTFRYLQPGGVFRLVVPDLQRLARDYLAAGDGDPAGTFMDRAALGMRSRPRGLSGFLRAWLGHSRHRWMWDFASLSEELRRAGFEGIRRASCGDSALARFGEVEDPDRWEECLGLECRRP</sequence>
<evidence type="ECO:0000313" key="1">
    <source>
        <dbReference type="EMBL" id="KKN92750.1"/>
    </source>
</evidence>
<evidence type="ECO:0008006" key="2">
    <source>
        <dbReference type="Google" id="ProtNLM"/>
    </source>
</evidence>
<dbReference type="EMBL" id="LAZR01000092">
    <property type="protein sequence ID" value="KKN92750.1"/>
    <property type="molecule type" value="Genomic_DNA"/>
</dbReference>
<protein>
    <recommendedName>
        <fullName evidence="2">Methyltransferase type 11 domain-containing protein</fullName>
    </recommendedName>
</protein>
<dbReference type="AlphaFoldDB" id="A0A0F9UHN8"/>
<organism evidence="1">
    <name type="scientific">marine sediment metagenome</name>
    <dbReference type="NCBI Taxonomy" id="412755"/>
    <lineage>
        <taxon>unclassified sequences</taxon>
        <taxon>metagenomes</taxon>
        <taxon>ecological metagenomes</taxon>
    </lineage>
</organism>